<keyword evidence="12" id="KW-1185">Reference proteome</keyword>
<protein>
    <recommendedName>
        <fullName evidence="13">Mitochondrial import receptor subunit TOM40</fullName>
    </recommendedName>
</protein>
<dbReference type="STRING" id="41875.K8FHT1"/>
<dbReference type="InterPro" id="IPR023614">
    <property type="entry name" value="Porin_dom_sf"/>
</dbReference>
<evidence type="ECO:0000256" key="1">
    <source>
        <dbReference type="ARBA" id="ARBA00004374"/>
    </source>
</evidence>
<organism evidence="11 12">
    <name type="scientific">Bathycoccus prasinos</name>
    <dbReference type="NCBI Taxonomy" id="41875"/>
    <lineage>
        <taxon>Eukaryota</taxon>
        <taxon>Viridiplantae</taxon>
        <taxon>Chlorophyta</taxon>
        <taxon>Mamiellophyceae</taxon>
        <taxon>Mamiellales</taxon>
        <taxon>Bathycoccaceae</taxon>
        <taxon>Bathycoccus</taxon>
    </lineage>
</organism>
<comment type="similarity">
    <text evidence="2">Belongs to the Tom40 family.</text>
</comment>
<evidence type="ECO:0000256" key="10">
    <source>
        <dbReference type="SAM" id="MobiDB-lite"/>
    </source>
</evidence>
<dbReference type="GeneID" id="19014684"/>
<dbReference type="RefSeq" id="XP_007512051.1">
    <property type="nucleotide sequence ID" value="XM_007511989.1"/>
</dbReference>
<accession>K8FHT1</accession>
<evidence type="ECO:0000256" key="5">
    <source>
        <dbReference type="ARBA" id="ARBA00022692"/>
    </source>
</evidence>
<keyword evidence="4" id="KW-1134">Transmembrane beta strand</keyword>
<keyword evidence="8" id="KW-0496">Mitochondrion</keyword>
<dbReference type="GO" id="GO:0030150">
    <property type="term" value="P:protein import into mitochondrial matrix"/>
    <property type="evidence" value="ECO:0007669"/>
    <property type="project" value="InterPro"/>
</dbReference>
<dbReference type="GO" id="GO:0008320">
    <property type="term" value="F:protein transmembrane transporter activity"/>
    <property type="evidence" value="ECO:0007669"/>
    <property type="project" value="InterPro"/>
</dbReference>
<proteinExistence type="inferred from homology"/>
<evidence type="ECO:0000313" key="12">
    <source>
        <dbReference type="Proteomes" id="UP000198341"/>
    </source>
</evidence>
<keyword evidence="6" id="KW-1000">Mitochondrion outer membrane</keyword>
<feature type="region of interest" description="Disordered" evidence="10">
    <location>
        <begin position="1"/>
        <end position="61"/>
    </location>
</feature>
<evidence type="ECO:0000256" key="2">
    <source>
        <dbReference type="ARBA" id="ARBA00010510"/>
    </source>
</evidence>
<dbReference type="InterPro" id="IPR037930">
    <property type="entry name" value="Tom40"/>
</dbReference>
<dbReference type="KEGG" id="bpg:Bathy07g01950"/>
<keyword evidence="5" id="KW-0812">Transmembrane</keyword>
<evidence type="ECO:0000256" key="3">
    <source>
        <dbReference type="ARBA" id="ARBA00022448"/>
    </source>
</evidence>
<evidence type="ECO:0000256" key="6">
    <source>
        <dbReference type="ARBA" id="ARBA00022787"/>
    </source>
</evidence>
<dbReference type="Pfam" id="PF01459">
    <property type="entry name" value="Porin_3"/>
    <property type="match status" value="1"/>
</dbReference>
<evidence type="ECO:0000256" key="7">
    <source>
        <dbReference type="ARBA" id="ARBA00022927"/>
    </source>
</evidence>
<dbReference type="Proteomes" id="UP000198341">
    <property type="component" value="Chromosome 7"/>
</dbReference>
<reference evidence="11 12" key="1">
    <citation type="submission" date="2011-10" db="EMBL/GenBank/DDBJ databases">
        <authorList>
            <person name="Genoscope - CEA"/>
        </authorList>
    </citation>
    <scope>NUCLEOTIDE SEQUENCE [LARGE SCALE GENOMIC DNA]</scope>
    <source>
        <strain evidence="11 12">RCC 1105</strain>
    </source>
</reference>
<dbReference type="OrthoDB" id="19656at2759"/>
<dbReference type="InterPro" id="IPR027246">
    <property type="entry name" value="Porin_Euk/Tom40"/>
</dbReference>
<sequence length="342" mass="37343">MGASFAKMEAPLGAGSADDGSSLLPPAARAGMTEPTTSDVNGNNSETNKETNNRTTDFGNLPLPCKYENLQTEMLMSLKADFFEGARFDYNKQLNQKFFLSHGFSMTNAEIPAASGHIIKIPSSSYEFGANVVDSNYMLVGRVFTDGRVSGRVKYDATENLSFRVQTSKEREYSQMMLDVDAKGLDWQAQMKCGSGEFYGVNYIQSVTERVALGGEGFYLGANQGGKSGVGFAARYNDDDVIATAQVATTGMCSLTYCQKVGEKAMLASDFSWNWNHRQASGSVGYDYVLRQCRLRGSIDNQGVVGMFLEERLSMGLNLIFSAQIDHASKNHKFGYGMTVGE</sequence>
<evidence type="ECO:0000313" key="11">
    <source>
        <dbReference type="EMBL" id="CCO66139.1"/>
    </source>
</evidence>
<dbReference type="Gene3D" id="2.40.160.10">
    <property type="entry name" value="Porin"/>
    <property type="match status" value="1"/>
</dbReference>
<keyword evidence="3" id="KW-0813">Transport</keyword>
<comment type="subcellular location">
    <subcellularLocation>
        <location evidence="1">Mitochondrion outer membrane</location>
        <topology evidence="1">Multi-pass membrane protein</topology>
    </subcellularLocation>
</comment>
<dbReference type="AlphaFoldDB" id="K8FHT1"/>
<gene>
    <name evidence="11" type="ORF">Bathy07g01950</name>
</gene>
<evidence type="ECO:0000256" key="4">
    <source>
        <dbReference type="ARBA" id="ARBA00022452"/>
    </source>
</evidence>
<dbReference type="eggNOG" id="KOG3296">
    <property type="taxonomic scope" value="Eukaryota"/>
</dbReference>
<dbReference type="GO" id="GO:0005741">
    <property type="term" value="C:mitochondrial outer membrane"/>
    <property type="evidence" value="ECO:0007669"/>
    <property type="project" value="UniProtKB-SubCell"/>
</dbReference>
<keyword evidence="9" id="KW-0472">Membrane</keyword>
<evidence type="ECO:0008006" key="13">
    <source>
        <dbReference type="Google" id="ProtNLM"/>
    </source>
</evidence>
<feature type="compositionally biased region" description="Polar residues" evidence="10">
    <location>
        <begin position="34"/>
        <end position="46"/>
    </location>
</feature>
<evidence type="ECO:0000256" key="8">
    <source>
        <dbReference type="ARBA" id="ARBA00023128"/>
    </source>
</evidence>
<dbReference type="EMBL" id="FO082272">
    <property type="protein sequence ID" value="CCO66139.1"/>
    <property type="molecule type" value="Genomic_DNA"/>
</dbReference>
<keyword evidence="7" id="KW-0653">Protein transport</keyword>
<dbReference type="CDD" id="cd07305">
    <property type="entry name" value="Porin3_Tom40"/>
    <property type="match status" value="1"/>
</dbReference>
<evidence type="ECO:0000256" key="9">
    <source>
        <dbReference type="ARBA" id="ARBA00023136"/>
    </source>
</evidence>
<dbReference type="PANTHER" id="PTHR10802">
    <property type="entry name" value="MITOCHONDRIAL IMPORT RECEPTOR SUBUNIT TOM40"/>
    <property type="match status" value="1"/>
</dbReference>
<name>K8FHT1_9CHLO</name>